<evidence type="ECO:0000313" key="2">
    <source>
        <dbReference type="Proteomes" id="UP000805649"/>
    </source>
</evidence>
<comment type="caution">
    <text evidence="1">The sequence shown here is derived from an EMBL/GenBank/DDBJ whole genome shotgun (WGS) entry which is preliminary data.</text>
</comment>
<accession>A0ACC3YHZ5</accession>
<dbReference type="EMBL" id="VUJX02000010">
    <property type="protein sequence ID" value="KAL0931482.1"/>
    <property type="molecule type" value="Genomic_DNA"/>
</dbReference>
<reference evidence="1 2" key="1">
    <citation type="journal article" date="2020" name="Phytopathology">
        <title>Genome Sequence Resources of Colletotrichum truncatum, C. plurivorum, C. musicola, and C. sojae: Four Species Pathogenic to Soybean (Glycine max).</title>
        <authorList>
            <person name="Rogerio F."/>
            <person name="Boufleur T.R."/>
            <person name="Ciampi-Guillardi M."/>
            <person name="Sukno S.A."/>
            <person name="Thon M.R."/>
            <person name="Massola Junior N.S."/>
            <person name="Baroncelli R."/>
        </authorList>
    </citation>
    <scope>NUCLEOTIDE SEQUENCE [LARGE SCALE GENOMIC DNA]</scope>
    <source>
        <strain evidence="1 2">CMES1059</strain>
    </source>
</reference>
<proteinExistence type="predicted"/>
<name>A0ACC3YHZ5_COLTU</name>
<keyword evidence="2" id="KW-1185">Reference proteome</keyword>
<organism evidence="1 2">
    <name type="scientific">Colletotrichum truncatum</name>
    <name type="common">Anthracnose fungus</name>
    <name type="synonym">Colletotrichum capsici</name>
    <dbReference type="NCBI Taxonomy" id="5467"/>
    <lineage>
        <taxon>Eukaryota</taxon>
        <taxon>Fungi</taxon>
        <taxon>Dikarya</taxon>
        <taxon>Ascomycota</taxon>
        <taxon>Pezizomycotina</taxon>
        <taxon>Sordariomycetes</taxon>
        <taxon>Hypocreomycetidae</taxon>
        <taxon>Glomerellales</taxon>
        <taxon>Glomerellaceae</taxon>
        <taxon>Colletotrichum</taxon>
        <taxon>Colletotrichum truncatum species complex</taxon>
    </lineage>
</organism>
<sequence length="104" mass="11537">MSMGGLLWYRVQDCGGLRRRLPGDNAASLALTARALLDFASTAGRFLETTKRREWYTPATFTAMLRLLRLVERYQVHRAINAVQCLGKAFQNVTSLNSAASMAA</sequence>
<dbReference type="Proteomes" id="UP000805649">
    <property type="component" value="Unassembled WGS sequence"/>
</dbReference>
<protein>
    <submittedName>
        <fullName evidence="1">Uncharacterized protein</fullName>
    </submittedName>
</protein>
<gene>
    <name evidence="1" type="ORF">CTRU02_214217</name>
</gene>
<evidence type="ECO:0000313" key="1">
    <source>
        <dbReference type="EMBL" id="KAL0931482.1"/>
    </source>
</evidence>